<dbReference type="InterPro" id="IPR004919">
    <property type="entry name" value="GmrSD_N"/>
</dbReference>
<dbReference type="InterPro" id="IPR011089">
    <property type="entry name" value="GmrSD_C"/>
</dbReference>
<name>A0A9Q4KNK2_9BACT</name>
<feature type="domain" description="Cyclic nucleotide-binding" evidence="1">
    <location>
        <begin position="413"/>
        <end position="498"/>
    </location>
</feature>
<dbReference type="RefSeq" id="WP_269483002.1">
    <property type="nucleotide sequence ID" value="NZ_JAPXGO010000003.1"/>
</dbReference>
<keyword evidence="2" id="KW-0255">Endonuclease</keyword>
<evidence type="ECO:0000259" key="1">
    <source>
        <dbReference type="PROSITE" id="PS50042"/>
    </source>
</evidence>
<gene>
    <name evidence="2" type="ORF">O6B32_04945</name>
</gene>
<reference evidence="2" key="1">
    <citation type="submission" date="2022-12" db="EMBL/GenBank/DDBJ databases">
        <title>Species Delineation and Comparative Genomics within the Campylobacter ureolyticus Complex.</title>
        <authorList>
            <person name="Maki J."/>
            <person name="Howard M."/>
            <person name="Connelly S."/>
            <person name="Hardy D.J."/>
            <person name="Cameron A."/>
        </authorList>
    </citation>
    <scope>NUCLEOTIDE SEQUENCE</scope>
    <source>
        <strain evidence="2">URMC_787</strain>
    </source>
</reference>
<keyword evidence="2" id="KW-0378">Hydrolase</keyword>
<protein>
    <submittedName>
        <fullName evidence="2">DUF262 domain-containing HNH endonuclease family protein</fullName>
    </submittedName>
</protein>
<dbReference type="Pfam" id="PF07510">
    <property type="entry name" value="GmrSD_C"/>
    <property type="match status" value="1"/>
</dbReference>
<accession>A0A9Q4KNK2</accession>
<sequence length="557" mass="65672">MSKLINKYNLEELHKQNFNFKIPFFQREYSWDEKNVEELINDALGHSLDENDISNLDDESSYYIGNIVVKEQKDGTLMLIDGQQRLMTLYLLAKFTDLEFYKIGYLVDDEDNENLKNIDFKNPNFKMQSLNEICKFIYRQDSDKIEKMLKKIYFTMTTLDENMDEKHYFEAINLNKMQLRKSDILKALFLNKADKCERENLAKIWEKCEDMEHYYDKNPNITGLIEQASINHILTSADAGEKENKNSPDNSEVLEVKSIVDFEEFLAIVAKILNEKTPLDPKNLIKNFKQHIFYTNLNENFITKLEQYRKIFDKYVFKRDLENKYIQKFGDKKLLMIQLLFEVQSSNEWLVKYLKECETLGDVNQHIGKLEEIDKERMLSLLFKNEEQTLNQEILDEKFKEILNQGTDTPHYFFYKLDYLLWKKLGEEITNSEFKIWEGIENQKSIYDGFYITKTGSVEHIQPQSEATGSFEGLDENGNRKIDNFGNLALITSSRNSSLGNQSVEIKKAAIKGWIKKGDSIQSLKMLLALEKYPDWNYGESTTHREKMIELLKDTLN</sequence>
<proteinExistence type="predicted"/>
<dbReference type="GO" id="GO:0004519">
    <property type="term" value="F:endonuclease activity"/>
    <property type="evidence" value="ECO:0007669"/>
    <property type="project" value="UniProtKB-KW"/>
</dbReference>
<comment type="caution">
    <text evidence="2">The sequence shown here is derived from an EMBL/GenBank/DDBJ whole genome shotgun (WGS) entry which is preliminary data.</text>
</comment>
<keyword evidence="2" id="KW-0540">Nuclease</keyword>
<dbReference type="InterPro" id="IPR000595">
    <property type="entry name" value="cNMP-bd_dom"/>
</dbReference>
<dbReference type="PANTHER" id="PTHR35149:SF2">
    <property type="entry name" value="DUF262 DOMAIN-CONTAINING PROTEIN"/>
    <property type="match status" value="1"/>
</dbReference>
<dbReference type="PANTHER" id="PTHR35149">
    <property type="entry name" value="SLL5132 PROTEIN"/>
    <property type="match status" value="1"/>
</dbReference>
<dbReference type="Pfam" id="PF03235">
    <property type="entry name" value="GmrSD_N"/>
    <property type="match status" value="1"/>
</dbReference>
<dbReference type="PROSITE" id="PS50042">
    <property type="entry name" value="CNMP_BINDING_3"/>
    <property type="match status" value="1"/>
</dbReference>
<evidence type="ECO:0000313" key="2">
    <source>
        <dbReference type="EMBL" id="MCZ6159823.1"/>
    </source>
</evidence>
<dbReference type="EMBL" id="JAPXGO010000003">
    <property type="protein sequence ID" value="MCZ6159823.1"/>
    <property type="molecule type" value="Genomic_DNA"/>
</dbReference>
<dbReference type="AlphaFoldDB" id="A0A9Q4KNK2"/>
<dbReference type="Proteomes" id="UP001075225">
    <property type="component" value="Unassembled WGS sequence"/>
</dbReference>
<organism evidence="2 3">
    <name type="scientific">Campylobacter ureolyticus</name>
    <dbReference type="NCBI Taxonomy" id="827"/>
    <lineage>
        <taxon>Bacteria</taxon>
        <taxon>Pseudomonadati</taxon>
        <taxon>Campylobacterota</taxon>
        <taxon>Epsilonproteobacteria</taxon>
        <taxon>Campylobacterales</taxon>
        <taxon>Campylobacteraceae</taxon>
        <taxon>Campylobacter</taxon>
    </lineage>
</organism>
<evidence type="ECO:0000313" key="3">
    <source>
        <dbReference type="Proteomes" id="UP001075225"/>
    </source>
</evidence>